<dbReference type="Proteomes" id="UP001187192">
    <property type="component" value="Unassembled WGS sequence"/>
</dbReference>
<dbReference type="AlphaFoldDB" id="A0AA88CWM1"/>
<dbReference type="EMBL" id="BTGU01000007">
    <property type="protein sequence ID" value="GMN37688.1"/>
    <property type="molecule type" value="Genomic_DNA"/>
</dbReference>
<gene>
    <name evidence="1" type="ORF">TIFTF001_007028</name>
</gene>
<protein>
    <submittedName>
        <fullName evidence="1">Uncharacterized protein</fullName>
    </submittedName>
</protein>
<evidence type="ECO:0000313" key="1">
    <source>
        <dbReference type="EMBL" id="GMN37688.1"/>
    </source>
</evidence>
<evidence type="ECO:0000313" key="2">
    <source>
        <dbReference type="Proteomes" id="UP001187192"/>
    </source>
</evidence>
<proteinExistence type="predicted"/>
<reference evidence="1" key="1">
    <citation type="submission" date="2023-07" db="EMBL/GenBank/DDBJ databases">
        <title>draft genome sequence of fig (Ficus carica).</title>
        <authorList>
            <person name="Takahashi T."/>
            <person name="Nishimura K."/>
        </authorList>
    </citation>
    <scope>NUCLEOTIDE SEQUENCE</scope>
</reference>
<accession>A0AA88CWM1</accession>
<organism evidence="1 2">
    <name type="scientific">Ficus carica</name>
    <name type="common">Common fig</name>
    <dbReference type="NCBI Taxonomy" id="3494"/>
    <lineage>
        <taxon>Eukaryota</taxon>
        <taxon>Viridiplantae</taxon>
        <taxon>Streptophyta</taxon>
        <taxon>Embryophyta</taxon>
        <taxon>Tracheophyta</taxon>
        <taxon>Spermatophyta</taxon>
        <taxon>Magnoliopsida</taxon>
        <taxon>eudicotyledons</taxon>
        <taxon>Gunneridae</taxon>
        <taxon>Pentapetalae</taxon>
        <taxon>rosids</taxon>
        <taxon>fabids</taxon>
        <taxon>Rosales</taxon>
        <taxon>Moraceae</taxon>
        <taxon>Ficeae</taxon>
        <taxon>Ficus</taxon>
    </lineage>
</organism>
<comment type="caution">
    <text evidence="1">The sequence shown here is derived from an EMBL/GenBank/DDBJ whole genome shotgun (WGS) entry which is preliminary data.</text>
</comment>
<keyword evidence="2" id="KW-1185">Reference proteome</keyword>
<name>A0AA88CWM1_FICCA</name>
<sequence length="45" mass="4926">MYGFSRGVETLSVLEISGKMTGVSLCGIFKNIELSMVADWSIIKN</sequence>